<name>A0A8X7BHY0_TRICX</name>
<dbReference type="GO" id="GO:0008270">
    <property type="term" value="F:zinc ion binding"/>
    <property type="evidence" value="ECO:0007669"/>
    <property type="project" value="InterPro"/>
</dbReference>
<dbReference type="Proteomes" id="UP000887159">
    <property type="component" value="Unassembled WGS sequence"/>
</dbReference>
<feature type="region of interest" description="Disordered" evidence="1">
    <location>
        <begin position="420"/>
        <end position="514"/>
    </location>
</feature>
<feature type="compositionally biased region" description="Basic residues" evidence="1">
    <location>
        <begin position="504"/>
        <end position="514"/>
    </location>
</feature>
<evidence type="ECO:0000256" key="1">
    <source>
        <dbReference type="SAM" id="MobiDB-lite"/>
    </source>
</evidence>
<keyword evidence="4" id="KW-1185">Reference proteome</keyword>
<dbReference type="AlphaFoldDB" id="A0A8X7BHY0"/>
<feature type="compositionally biased region" description="Low complexity" evidence="1">
    <location>
        <begin position="423"/>
        <end position="455"/>
    </location>
</feature>
<dbReference type="SMART" id="SM00343">
    <property type="entry name" value="ZnF_C2HC"/>
    <property type="match status" value="2"/>
</dbReference>
<dbReference type="Gene3D" id="4.10.60.10">
    <property type="entry name" value="Zinc finger, CCHC-type"/>
    <property type="match status" value="1"/>
</dbReference>
<comment type="caution">
    <text evidence="3">The sequence shown here is derived from an EMBL/GenBank/DDBJ whole genome shotgun (WGS) entry which is preliminary data.</text>
</comment>
<feature type="domain" description="CCHC-type" evidence="2">
    <location>
        <begin position="293"/>
        <end position="309"/>
    </location>
</feature>
<sequence length="586" mass="65156">MYGMTLKTRSKNRVGNRLILGTFGFDLGTFIGDSGAINLLKSKLSTFRSRGLYLPDLRFRISWFVLGFVNFLGWDTRFLQSSEMSAISLTFLAGILEKHIFFSKTVAPSGGSPSLDFVASFMFDSCFFVFNLSYLFFCHEVLWQTRTEWNEVVSDGFSLLKALQGIGGNPKSVKKLRSGDLLIETISALQTKSFLLAKTFIDSNLTVTPHKSLNSCRGVISEPDLLYASEGEILEGLSDQGFTQVRRITILKDSTRLPTKHIILSFNSPKLPTTIKAGYLSCKIRPYIPNPLRCFKCQRFGHSQTSCRGQLTCSRCASVGHASTDCILEPKCFNCSQPHTADSKLCPKWKSEKQIQEIKTNKNITYVEARKLVVPQTSHTYAQAAKSSNKTSSTQTDENITKIKCPPLELLQPLSSTTRTNLSISTPDVSTSSSSTQAQLLPSTSSKSSSNSESQPPIPTCNDAPSNNMVTPIESSSSIIPTSTSQSVIPPPSDSNTVQDAKKLAKARSRKRKKELLKKMKEAIIDIKMNPHRPKQPASDEYTSDEEEMIVYDVEDEIESNPDYVKENGKTYYKGQLLLTPTKHRK</sequence>
<dbReference type="GO" id="GO:0003676">
    <property type="term" value="F:nucleic acid binding"/>
    <property type="evidence" value="ECO:0007669"/>
    <property type="project" value="InterPro"/>
</dbReference>
<dbReference type="GO" id="GO:0003964">
    <property type="term" value="F:RNA-directed DNA polymerase activity"/>
    <property type="evidence" value="ECO:0007669"/>
    <property type="project" value="UniProtKB-KW"/>
</dbReference>
<feature type="domain" description="CCHC-type" evidence="2">
    <location>
        <begin position="312"/>
        <end position="328"/>
    </location>
</feature>
<dbReference type="InterPro" id="IPR001878">
    <property type="entry name" value="Znf_CCHC"/>
</dbReference>
<accession>A0A8X7BHY0</accession>
<feature type="compositionally biased region" description="Polar residues" evidence="1">
    <location>
        <begin position="379"/>
        <end position="398"/>
    </location>
</feature>
<dbReference type="EMBL" id="BMAU01021401">
    <property type="protein sequence ID" value="GFY31920.1"/>
    <property type="molecule type" value="Genomic_DNA"/>
</dbReference>
<evidence type="ECO:0000313" key="3">
    <source>
        <dbReference type="EMBL" id="GFY31920.1"/>
    </source>
</evidence>
<organism evidence="3 4">
    <name type="scientific">Trichonephila clavipes</name>
    <name type="common">Golden silk orbweaver</name>
    <name type="synonym">Nephila clavipes</name>
    <dbReference type="NCBI Taxonomy" id="2585209"/>
    <lineage>
        <taxon>Eukaryota</taxon>
        <taxon>Metazoa</taxon>
        <taxon>Ecdysozoa</taxon>
        <taxon>Arthropoda</taxon>
        <taxon>Chelicerata</taxon>
        <taxon>Arachnida</taxon>
        <taxon>Araneae</taxon>
        <taxon>Araneomorphae</taxon>
        <taxon>Entelegynae</taxon>
        <taxon>Araneoidea</taxon>
        <taxon>Nephilidae</taxon>
        <taxon>Trichonephila</taxon>
    </lineage>
</organism>
<dbReference type="SUPFAM" id="SSF57756">
    <property type="entry name" value="Retrovirus zinc finger-like domains"/>
    <property type="match status" value="1"/>
</dbReference>
<protein>
    <submittedName>
        <fullName evidence="3">Putative RNA-directed DNA polymerase from transposon BS</fullName>
    </submittedName>
</protein>
<dbReference type="InterPro" id="IPR036875">
    <property type="entry name" value="Znf_CCHC_sf"/>
</dbReference>
<keyword evidence="3" id="KW-0695">RNA-directed DNA polymerase</keyword>
<keyword evidence="3" id="KW-0808">Transferase</keyword>
<evidence type="ECO:0000313" key="4">
    <source>
        <dbReference type="Proteomes" id="UP000887159"/>
    </source>
</evidence>
<gene>
    <name evidence="3" type="primary">RTase_45</name>
    <name evidence="3" type="ORF">TNCV_2620571</name>
</gene>
<evidence type="ECO:0000259" key="2">
    <source>
        <dbReference type="SMART" id="SM00343"/>
    </source>
</evidence>
<feature type="region of interest" description="Disordered" evidence="1">
    <location>
        <begin position="379"/>
        <end position="402"/>
    </location>
</feature>
<proteinExistence type="predicted"/>
<feature type="compositionally biased region" description="Low complexity" evidence="1">
    <location>
        <begin position="471"/>
        <end position="488"/>
    </location>
</feature>
<keyword evidence="3" id="KW-0548">Nucleotidyltransferase</keyword>
<reference evidence="3" key="1">
    <citation type="submission" date="2020-08" db="EMBL/GenBank/DDBJ databases">
        <title>Multicomponent nature underlies the extraordinary mechanical properties of spider dragline silk.</title>
        <authorList>
            <person name="Kono N."/>
            <person name="Nakamura H."/>
            <person name="Mori M."/>
            <person name="Yoshida Y."/>
            <person name="Ohtoshi R."/>
            <person name="Malay A.D."/>
            <person name="Moran D.A.P."/>
            <person name="Tomita M."/>
            <person name="Numata K."/>
            <person name="Arakawa K."/>
        </authorList>
    </citation>
    <scope>NUCLEOTIDE SEQUENCE</scope>
</reference>